<dbReference type="EC" id="2.7.13.3" evidence="2"/>
<organism evidence="4 5">
    <name type="scientific">Drouetiella hepatica Uher 2000/2452</name>
    <dbReference type="NCBI Taxonomy" id="904376"/>
    <lineage>
        <taxon>Bacteria</taxon>
        <taxon>Bacillati</taxon>
        <taxon>Cyanobacteriota</taxon>
        <taxon>Cyanophyceae</taxon>
        <taxon>Oculatellales</taxon>
        <taxon>Oculatellaceae</taxon>
        <taxon>Drouetiella</taxon>
    </lineage>
</organism>
<proteinExistence type="predicted"/>
<reference evidence="4" key="2">
    <citation type="journal article" date="2022" name="Microbiol. Resour. Announc.">
        <title>Metagenome Sequencing to Explore Phylogenomics of Terrestrial Cyanobacteria.</title>
        <authorList>
            <person name="Ward R.D."/>
            <person name="Stajich J.E."/>
            <person name="Johansen J.R."/>
            <person name="Huntemann M."/>
            <person name="Clum A."/>
            <person name="Foster B."/>
            <person name="Foster B."/>
            <person name="Roux S."/>
            <person name="Palaniappan K."/>
            <person name="Varghese N."/>
            <person name="Mukherjee S."/>
            <person name="Reddy T.B.K."/>
            <person name="Daum C."/>
            <person name="Copeland A."/>
            <person name="Chen I.A."/>
            <person name="Ivanova N.N."/>
            <person name="Kyrpides N.C."/>
            <person name="Shapiro N."/>
            <person name="Eloe-Fadrosh E.A."/>
            <person name="Pietrasiak N."/>
        </authorList>
    </citation>
    <scope>NUCLEOTIDE SEQUENCE</scope>
    <source>
        <strain evidence="4">UHER 2000/2452</strain>
    </source>
</reference>
<dbReference type="Gene3D" id="1.10.287.130">
    <property type="match status" value="1"/>
</dbReference>
<comment type="caution">
    <text evidence="4">The sequence shown here is derived from an EMBL/GenBank/DDBJ whole genome shotgun (WGS) entry which is preliminary data.</text>
</comment>
<dbReference type="Pfam" id="PF00512">
    <property type="entry name" value="HisKA"/>
    <property type="match status" value="1"/>
</dbReference>
<dbReference type="AlphaFoldDB" id="A0A951QH46"/>
<dbReference type="SUPFAM" id="SSF47384">
    <property type="entry name" value="Homodimeric domain of signal transducing histidine kinase"/>
    <property type="match status" value="1"/>
</dbReference>
<reference evidence="4" key="1">
    <citation type="submission" date="2021-05" db="EMBL/GenBank/DDBJ databases">
        <authorList>
            <person name="Pietrasiak N."/>
            <person name="Ward R."/>
            <person name="Stajich J.E."/>
            <person name="Kurbessoian T."/>
        </authorList>
    </citation>
    <scope>NUCLEOTIDE SEQUENCE</scope>
    <source>
        <strain evidence="4">UHER 2000/2452</strain>
    </source>
</reference>
<evidence type="ECO:0000256" key="2">
    <source>
        <dbReference type="ARBA" id="ARBA00012438"/>
    </source>
</evidence>
<evidence type="ECO:0000259" key="3">
    <source>
        <dbReference type="SMART" id="SM00388"/>
    </source>
</evidence>
<gene>
    <name evidence="4" type="ORF">KME15_26940</name>
</gene>
<dbReference type="InterPro" id="IPR036097">
    <property type="entry name" value="HisK_dim/P_sf"/>
</dbReference>
<dbReference type="Proteomes" id="UP000757435">
    <property type="component" value="Unassembled WGS sequence"/>
</dbReference>
<comment type="catalytic activity">
    <reaction evidence="1">
        <text>ATP + protein L-histidine = ADP + protein N-phospho-L-histidine.</text>
        <dbReference type="EC" id="2.7.13.3"/>
    </reaction>
</comment>
<dbReference type="SMART" id="SM00388">
    <property type="entry name" value="HisKA"/>
    <property type="match status" value="1"/>
</dbReference>
<protein>
    <recommendedName>
        <fullName evidence="2">histidine kinase</fullName>
        <ecNumber evidence="2">2.7.13.3</ecNumber>
    </recommendedName>
</protein>
<dbReference type="CDD" id="cd00082">
    <property type="entry name" value="HisKA"/>
    <property type="match status" value="1"/>
</dbReference>
<accession>A0A951QH46</accession>
<feature type="domain" description="Signal transduction histidine kinase dimerisation/phosphoacceptor" evidence="3">
    <location>
        <begin position="36"/>
        <end position="96"/>
    </location>
</feature>
<evidence type="ECO:0000313" key="4">
    <source>
        <dbReference type="EMBL" id="MBW4662306.1"/>
    </source>
</evidence>
<evidence type="ECO:0000256" key="1">
    <source>
        <dbReference type="ARBA" id="ARBA00000085"/>
    </source>
</evidence>
<sequence>MKRLPLFLPFALLLVAVTSWWMSGLAMRPVYRSYNQIQQFTSDVAHELRTPLAAARATVESVLQMPNVSEEEARLTLQTMERQNSRLSQIVQDLLI</sequence>
<dbReference type="InterPro" id="IPR003661">
    <property type="entry name" value="HisK_dim/P_dom"/>
</dbReference>
<dbReference type="GO" id="GO:0000155">
    <property type="term" value="F:phosphorelay sensor kinase activity"/>
    <property type="evidence" value="ECO:0007669"/>
    <property type="project" value="InterPro"/>
</dbReference>
<name>A0A951QH46_9CYAN</name>
<evidence type="ECO:0000313" key="5">
    <source>
        <dbReference type="Proteomes" id="UP000757435"/>
    </source>
</evidence>
<dbReference type="EMBL" id="JAHHHD010000068">
    <property type="protein sequence ID" value="MBW4662306.1"/>
    <property type="molecule type" value="Genomic_DNA"/>
</dbReference>